<protein>
    <submittedName>
        <fullName evidence="1">Peroxidase 4-like</fullName>
    </submittedName>
</protein>
<name>A0A5A7V8W8_CUCMM</name>
<reference evidence="1 2" key="1">
    <citation type="submission" date="2019-08" db="EMBL/GenBank/DDBJ databases">
        <title>Draft genome sequences of two oriental melons (Cucumis melo L. var makuwa).</title>
        <authorList>
            <person name="Kwon S.-Y."/>
        </authorList>
    </citation>
    <scope>NUCLEOTIDE SEQUENCE [LARGE SCALE GENOMIC DNA]</scope>
    <source>
        <strain evidence="2">cv. SW 3</strain>
        <tissue evidence="1">Leaf</tissue>
    </source>
</reference>
<dbReference type="EMBL" id="SSTE01001846">
    <property type="protein sequence ID" value="KAA0064802.1"/>
    <property type="molecule type" value="Genomic_DNA"/>
</dbReference>
<comment type="caution">
    <text evidence="1">The sequence shown here is derived from an EMBL/GenBank/DDBJ whole genome shotgun (WGS) entry which is preliminary data.</text>
</comment>
<keyword evidence="1" id="KW-0575">Peroxidase</keyword>
<dbReference type="GO" id="GO:0004601">
    <property type="term" value="F:peroxidase activity"/>
    <property type="evidence" value="ECO:0007669"/>
    <property type="project" value="UniProtKB-KW"/>
</dbReference>
<dbReference type="Proteomes" id="UP000321393">
    <property type="component" value="Unassembled WGS sequence"/>
</dbReference>
<accession>A0A5A7V8W8</accession>
<keyword evidence="1" id="KW-0560">Oxidoreductase</keyword>
<dbReference type="AlphaFoldDB" id="A0A5A7V8W8"/>
<organism evidence="1 2">
    <name type="scientific">Cucumis melo var. makuwa</name>
    <name type="common">Oriental melon</name>
    <dbReference type="NCBI Taxonomy" id="1194695"/>
    <lineage>
        <taxon>Eukaryota</taxon>
        <taxon>Viridiplantae</taxon>
        <taxon>Streptophyta</taxon>
        <taxon>Embryophyta</taxon>
        <taxon>Tracheophyta</taxon>
        <taxon>Spermatophyta</taxon>
        <taxon>Magnoliopsida</taxon>
        <taxon>eudicotyledons</taxon>
        <taxon>Gunneridae</taxon>
        <taxon>Pentapetalae</taxon>
        <taxon>rosids</taxon>
        <taxon>fabids</taxon>
        <taxon>Cucurbitales</taxon>
        <taxon>Cucurbitaceae</taxon>
        <taxon>Benincaseae</taxon>
        <taxon>Cucumis</taxon>
    </lineage>
</organism>
<proteinExistence type="predicted"/>
<evidence type="ECO:0000313" key="1">
    <source>
        <dbReference type="EMBL" id="KAA0064802.1"/>
    </source>
</evidence>
<evidence type="ECO:0000313" key="2">
    <source>
        <dbReference type="Proteomes" id="UP000321393"/>
    </source>
</evidence>
<sequence length="117" mass="13253">MRQLERHRPRDRKEGKGTSDFQKVMVFALGHSILLGGVGTRTLVDNAFGRQKFIKGVVLELSTMVTLQNSNLCIELRFYDVIEVPEDRGDFRFVGDKKDPGKTSIVIDKGDEPPFSR</sequence>
<gene>
    <name evidence="1" type="ORF">E6C27_scaffold82G001100</name>
</gene>